<name>I4C934_DESTA</name>
<dbReference type="STRING" id="706587.Desti_3422"/>
<evidence type="ECO:0000313" key="2">
    <source>
        <dbReference type="Proteomes" id="UP000006055"/>
    </source>
</evidence>
<accession>I4C934</accession>
<evidence type="ECO:0000313" key="1">
    <source>
        <dbReference type="EMBL" id="AFM26075.1"/>
    </source>
</evidence>
<dbReference type="Proteomes" id="UP000006055">
    <property type="component" value="Chromosome"/>
</dbReference>
<reference evidence="2" key="1">
    <citation type="submission" date="2012-06" db="EMBL/GenBank/DDBJ databases">
        <title>Complete sequence of chromosome of Desulfomonile tiedjei DSM 6799.</title>
        <authorList>
            <person name="Lucas S."/>
            <person name="Copeland A."/>
            <person name="Lapidus A."/>
            <person name="Glavina del Rio T."/>
            <person name="Dalin E."/>
            <person name="Tice H."/>
            <person name="Bruce D."/>
            <person name="Goodwin L."/>
            <person name="Pitluck S."/>
            <person name="Peters L."/>
            <person name="Ovchinnikova G."/>
            <person name="Zeytun A."/>
            <person name="Lu M."/>
            <person name="Kyrpides N."/>
            <person name="Mavromatis K."/>
            <person name="Ivanova N."/>
            <person name="Brettin T."/>
            <person name="Detter J.C."/>
            <person name="Han C."/>
            <person name="Larimer F."/>
            <person name="Land M."/>
            <person name="Hauser L."/>
            <person name="Markowitz V."/>
            <person name="Cheng J.-F."/>
            <person name="Hugenholtz P."/>
            <person name="Woyke T."/>
            <person name="Wu D."/>
            <person name="Spring S."/>
            <person name="Schroeder M."/>
            <person name="Brambilla E."/>
            <person name="Klenk H.-P."/>
            <person name="Eisen J.A."/>
        </authorList>
    </citation>
    <scope>NUCLEOTIDE SEQUENCE [LARGE SCALE GENOMIC DNA]</scope>
    <source>
        <strain evidence="2">ATCC 49306 / DSM 6799 / DCB-1</strain>
    </source>
</reference>
<dbReference type="HOGENOM" id="CLU_2972071_0_0_7"/>
<dbReference type="EMBL" id="CP003360">
    <property type="protein sequence ID" value="AFM26075.1"/>
    <property type="molecule type" value="Genomic_DNA"/>
</dbReference>
<organism evidence="1 2">
    <name type="scientific">Desulfomonile tiedjei (strain ATCC 49306 / DSM 6799 / DCB-1)</name>
    <dbReference type="NCBI Taxonomy" id="706587"/>
    <lineage>
        <taxon>Bacteria</taxon>
        <taxon>Pseudomonadati</taxon>
        <taxon>Thermodesulfobacteriota</taxon>
        <taxon>Desulfomonilia</taxon>
        <taxon>Desulfomonilales</taxon>
        <taxon>Desulfomonilaceae</taxon>
        <taxon>Desulfomonile</taxon>
    </lineage>
</organism>
<dbReference type="KEGG" id="dti:Desti_3422"/>
<gene>
    <name evidence="1" type="ordered locus">Desti_3422</name>
</gene>
<dbReference type="AlphaFoldDB" id="I4C934"/>
<sequence length="58" mass="6801">MVNSTYSTDSRGTLNRASGEIHATGWRLFDKRTGSQRENSMFRRSEIWGEVTEQWFTE</sequence>
<proteinExistence type="predicted"/>
<protein>
    <submittedName>
        <fullName evidence="1">Uncharacterized protein</fullName>
    </submittedName>
</protein>
<keyword evidence="2" id="KW-1185">Reference proteome</keyword>